<comment type="caution">
    <text evidence="11">The sequence shown here is derived from an EMBL/GenBank/DDBJ whole genome shotgun (WGS) entry which is preliminary data.</text>
</comment>
<organism evidence="11 12">
    <name type="scientific">Anabarilius grahami</name>
    <name type="common">Kanglang fish</name>
    <name type="synonym">Barilius grahami</name>
    <dbReference type="NCBI Taxonomy" id="495550"/>
    <lineage>
        <taxon>Eukaryota</taxon>
        <taxon>Metazoa</taxon>
        <taxon>Chordata</taxon>
        <taxon>Craniata</taxon>
        <taxon>Vertebrata</taxon>
        <taxon>Euteleostomi</taxon>
        <taxon>Actinopterygii</taxon>
        <taxon>Neopterygii</taxon>
        <taxon>Teleostei</taxon>
        <taxon>Ostariophysi</taxon>
        <taxon>Cypriniformes</taxon>
        <taxon>Xenocyprididae</taxon>
        <taxon>Xenocypridinae</taxon>
        <taxon>Xenocypridinae incertae sedis</taxon>
        <taxon>Anabarilius</taxon>
    </lineage>
</organism>
<feature type="transmembrane region" description="Helical" evidence="10">
    <location>
        <begin position="287"/>
        <end position="307"/>
    </location>
</feature>
<evidence type="ECO:0000256" key="3">
    <source>
        <dbReference type="ARBA" id="ARBA00008295"/>
    </source>
</evidence>
<feature type="transmembrane region" description="Helical" evidence="10">
    <location>
        <begin position="241"/>
        <end position="263"/>
    </location>
</feature>
<gene>
    <name evidence="11" type="ORF">DPX16_8514</name>
</gene>
<dbReference type="GO" id="GO:0005198">
    <property type="term" value="F:structural molecule activity"/>
    <property type="evidence" value="ECO:0007669"/>
    <property type="project" value="InterPro"/>
</dbReference>
<dbReference type="AlphaFoldDB" id="A0A3N0YAK3"/>
<keyword evidence="8 10" id="KW-1133">Transmembrane helix</keyword>
<keyword evidence="12" id="KW-1185">Reference proteome</keyword>
<evidence type="ECO:0000256" key="5">
    <source>
        <dbReference type="ARBA" id="ARBA00022475"/>
    </source>
</evidence>
<dbReference type="InterPro" id="IPR017974">
    <property type="entry name" value="Claudin_CS"/>
</dbReference>
<comment type="subcellular location">
    <subcellularLocation>
        <location evidence="1">Cell junction</location>
        <location evidence="1">Tight junction</location>
    </subcellularLocation>
    <subcellularLocation>
        <location evidence="2">Cell membrane</location>
        <topology evidence="2">Multi-pass membrane protein</topology>
    </subcellularLocation>
</comment>
<keyword evidence="4" id="KW-0796">Tight junction</keyword>
<evidence type="ECO:0000256" key="6">
    <source>
        <dbReference type="ARBA" id="ARBA00022692"/>
    </source>
</evidence>
<dbReference type="PANTHER" id="PTHR12002">
    <property type="entry name" value="CLAUDIN"/>
    <property type="match status" value="1"/>
</dbReference>
<feature type="transmembrane region" description="Helical" evidence="10">
    <location>
        <begin position="208"/>
        <end position="229"/>
    </location>
</feature>
<evidence type="ECO:0000256" key="8">
    <source>
        <dbReference type="ARBA" id="ARBA00022989"/>
    </source>
</evidence>
<evidence type="ECO:0000256" key="10">
    <source>
        <dbReference type="SAM" id="Phobius"/>
    </source>
</evidence>
<keyword evidence="9 10" id="KW-0472">Membrane</keyword>
<keyword evidence="5" id="KW-1003">Cell membrane</keyword>
<dbReference type="Gene3D" id="1.20.140.150">
    <property type="match status" value="1"/>
</dbReference>
<dbReference type="GO" id="GO:0005923">
    <property type="term" value="C:bicellular tight junction"/>
    <property type="evidence" value="ECO:0007669"/>
    <property type="project" value="UniProtKB-SubCell"/>
</dbReference>
<dbReference type="FunFam" id="1.20.140.150:FF:000001">
    <property type="entry name" value="Claudin"/>
    <property type="match status" value="1"/>
</dbReference>
<protein>
    <submittedName>
        <fullName evidence="11">Claudin-20</fullName>
    </submittedName>
</protein>
<evidence type="ECO:0000256" key="7">
    <source>
        <dbReference type="ARBA" id="ARBA00022949"/>
    </source>
</evidence>
<proteinExistence type="inferred from homology"/>
<dbReference type="InterPro" id="IPR004031">
    <property type="entry name" value="PMP22/EMP/MP20/Claudin"/>
</dbReference>
<feature type="transmembrane region" description="Helical" evidence="10">
    <location>
        <begin position="132"/>
        <end position="151"/>
    </location>
</feature>
<dbReference type="GO" id="GO:0005886">
    <property type="term" value="C:plasma membrane"/>
    <property type="evidence" value="ECO:0007669"/>
    <property type="project" value="UniProtKB-SubCell"/>
</dbReference>
<dbReference type="InterPro" id="IPR006187">
    <property type="entry name" value="Claudin"/>
</dbReference>
<reference evidence="11 12" key="1">
    <citation type="submission" date="2018-10" db="EMBL/GenBank/DDBJ databases">
        <title>Genome assembly for a Yunnan-Guizhou Plateau 3E fish, Anabarilius grahami (Regan), and its evolutionary and genetic applications.</title>
        <authorList>
            <person name="Jiang W."/>
        </authorList>
    </citation>
    <scope>NUCLEOTIDE SEQUENCE [LARGE SCALE GENOMIC DNA]</scope>
    <source>
        <strain evidence="11">AG-KIZ</strain>
        <tissue evidence="11">Muscle</tissue>
    </source>
</reference>
<keyword evidence="7" id="KW-0965">Cell junction</keyword>
<evidence type="ECO:0000256" key="9">
    <source>
        <dbReference type="ARBA" id="ARBA00023136"/>
    </source>
</evidence>
<dbReference type="Proteomes" id="UP000281406">
    <property type="component" value="Unassembled WGS sequence"/>
</dbReference>
<dbReference type="PRINTS" id="PR01077">
    <property type="entry name" value="CLAUDIN"/>
</dbReference>
<accession>A0A3N0YAK3</accession>
<evidence type="ECO:0000256" key="1">
    <source>
        <dbReference type="ARBA" id="ARBA00004435"/>
    </source>
</evidence>
<dbReference type="Pfam" id="PF00822">
    <property type="entry name" value="PMP22_Claudin"/>
    <property type="match status" value="1"/>
</dbReference>
<dbReference type="OrthoDB" id="9827234at2759"/>
<comment type="similarity">
    <text evidence="3">Belongs to the claudin family.</text>
</comment>
<evidence type="ECO:0000256" key="4">
    <source>
        <dbReference type="ARBA" id="ARBA00022427"/>
    </source>
</evidence>
<evidence type="ECO:0000313" key="11">
    <source>
        <dbReference type="EMBL" id="ROL42768.1"/>
    </source>
</evidence>
<dbReference type="EMBL" id="RJVU01049301">
    <property type="protein sequence ID" value="ROL42768.1"/>
    <property type="molecule type" value="Genomic_DNA"/>
</dbReference>
<sequence>MRVKFRARPLLRDVEHHSCSFENSIVSPSSLIHRCRQHERIANDTSKGVYTPLTYLAVCASAYVYMLGNLTRHRSLCTSRGEYSVSAFRSVSQPKQPSSLRFAAEGEGTEQACVNVGWVKERGRMASTGTQIFAFVLALLGILGATVATLLPNWKVSADVGSNIITAISQMQGLWMDCTWYSTGMFSCTLKYSVLALPAYLQTARTTMVLSCVLAALGLCLASLGLKCTRWGGGRRAKRHAAMAAGTCFLASGFLCLVPASWYTNEVIVSFLDVNVPESNKFEPGGAVYVAFVSSGFLFVGGSIFCLSCPGKRHGPQDLILLPPDKLLLQQQQQLLQQQQQQEQLQHQYCSLSPLDNKTGYSLQDYV</sequence>
<name>A0A3N0YAK3_ANAGA</name>
<keyword evidence="6 10" id="KW-0812">Transmembrane</keyword>
<evidence type="ECO:0000256" key="2">
    <source>
        <dbReference type="ARBA" id="ARBA00004651"/>
    </source>
</evidence>
<evidence type="ECO:0000313" key="12">
    <source>
        <dbReference type="Proteomes" id="UP000281406"/>
    </source>
</evidence>
<dbReference type="PROSITE" id="PS01346">
    <property type="entry name" value="CLAUDIN"/>
    <property type="match status" value="1"/>
</dbReference>